<dbReference type="Proteomes" id="UP000324222">
    <property type="component" value="Unassembled WGS sequence"/>
</dbReference>
<gene>
    <name evidence="2" type="ORF">E2C01_011441</name>
</gene>
<protein>
    <submittedName>
        <fullName evidence="2">Uncharacterized protein</fullName>
    </submittedName>
</protein>
<evidence type="ECO:0000256" key="1">
    <source>
        <dbReference type="SAM" id="MobiDB-lite"/>
    </source>
</evidence>
<accession>A0A5B7DB33</accession>
<sequence length="113" mass="12028">MAAVGDVTRQTSATARATTGQRSVPIDVMRTLPVYCVPLWDRCAEDTGKLDTLLKTVPASARVVNEHIPATCLGRDVGETFRDVHVSPQLTLCLGGREGKAVGPVGASWLAIR</sequence>
<dbReference type="EMBL" id="VSRR010000691">
    <property type="protein sequence ID" value="MPC18554.1"/>
    <property type="molecule type" value="Genomic_DNA"/>
</dbReference>
<organism evidence="2 3">
    <name type="scientific">Portunus trituberculatus</name>
    <name type="common">Swimming crab</name>
    <name type="synonym">Neptunus trituberculatus</name>
    <dbReference type="NCBI Taxonomy" id="210409"/>
    <lineage>
        <taxon>Eukaryota</taxon>
        <taxon>Metazoa</taxon>
        <taxon>Ecdysozoa</taxon>
        <taxon>Arthropoda</taxon>
        <taxon>Crustacea</taxon>
        <taxon>Multicrustacea</taxon>
        <taxon>Malacostraca</taxon>
        <taxon>Eumalacostraca</taxon>
        <taxon>Eucarida</taxon>
        <taxon>Decapoda</taxon>
        <taxon>Pleocyemata</taxon>
        <taxon>Brachyura</taxon>
        <taxon>Eubrachyura</taxon>
        <taxon>Portunoidea</taxon>
        <taxon>Portunidae</taxon>
        <taxon>Portuninae</taxon>
        <taxon>Portunus</taxon>
    </lineage>
</organism>
<keyword evidence="3" id="KW-1185">Reference proteome</keyword>
<dbReference type="AlphaFoldDB" id="A0A5B7DB33"/>
<feature type="compositionally biased region" description="Low complexity" evidence="1">
    <location>
        <begin position="8"/>
        <end position="20"/>
    </location>
</feature>
<comment type="caution">
    <text evidence="2">The sequence shown here is derived from an EMBL/GenBank/DDBJ whole genome shotgun (WGS) entry which is preliminary data.</text>
</comment>
<evidence type="ECO:0000313" key="2">
    <source>
        <dbReference type="EMBL" id="MPC18554.1"/>
    </source>
</evidence>
<evidence type="ECO:0000313" key="3">
    <source>
        <dbReference type="Proteomes" id="UP000324222"/>
    </source>
</evidence>
<feature type="region of interest" description="Disordered" evidence="1">
    <location>
        <begin position="1"/>
        <end position="20"/>
    </location>
</feature>
<name>A0A5B7DB33_PORTR</name>
<proteinExistence type="predicted"/>
<reference evidence="2 3" key="1">
    <citation type="submission" date="2019-05" db="EMBL/GenBank/DDBJ databases">
        <title>Another draft genome of Portunus trituberculatus and its Hox gene families provides insights of decapod evolution.</title>
        <authorList>
            <person name="Jeong J.-H."/>
            <person name="Song I."/>
            <person name="Kim S."/>
            <person name="Choi T."/>
            <person name="Kim D."/>
            <person name="Ryu S."/>
            <person name="Kim W."/>
        </authorList>
    </citation>
    <scope>NUCLEOTIDE SEQUENCE [LARGE SCALE GENOMIC DNA]</scope>
    <source>
        <tissue evidence="2">Muscle</tissue>
    </source>
</reference>